<feature type="compositionally biased region" description="Low complexity" evidence="1">
    <location>
        <begin position="860"/>
        <end position="869"/>
    </location>
</feature>
<dbReference type="SMART" id="SM01017">
    <property type="entry name" value="Arrestin_C"/>
    <property type="match status" value="1"/>
</dbReference>
<accession>A0A9P5ZHL5</accession>
<evidence type="ECO:0000256" key="1">
    <source>
        <dbReference type="SAM" id="MobiDB-lite"/>
    </source>
</evidence>
<name>A0A9P5ZHL5_9AGAR</name>
<comment type="caution">
    <text evidence="3">The sequence shown here is derived from an EMBL/GenBank/DDBJ whole genome shotgun (WGS) entry which is preliminary data.</text>
</comment>
<dbReference type="InterPro" id="IPR050357">
    <property type="entry name" value="Arrestin_domain-protein"/>
</dbReference>
<evidence type="ECO:0000313" key="4">
    <source>
        <dbReference type="Proteomes" id="UP000807469"/>
    </source>
</evidence>
<dbReference type="OrthoDB" id="2238745at2759"/>
<dbReference type="GO" id="GO:0005829">
    <property type="term" value="C:cytosol"/>
    <property type="evidence" value="ECO:0007669"/>
    <property type="project" value="TreeGrafter"/>
</dbReference>
<dbReference type="InterPro" id="IPR011021">
    <property type="entry name" value="Arrestin-like_N"/>
</dbReference>
<feature type="domain" description="Arrestin C-terminal-like" evidence="2">
    <location>
        <begin position="607"/>
        <end position="799"/>
    </location>
</feature>
<protein>
    <recommendedName>
        <fullName evidence="2">Arrestin C-terminal-like domain-containing protein</fullName>
    </recommendedName>
</protein>
<dbReference type="EMBL" id="MU155132">
    <property type="protein sequence ID" value="KAF9486001.1"/>
    <property type="molecule type" value="Genomic_DNA"/>
</dbReference>
<dbReference type="PANTHER" id="PTHR11188">
    <property type="entry name" value="ARRESTIN DOMAIN CONTAINING PROTEIN"/>
    <property type="match status" value="1"/>
</dbReference>
<dbReference type="GO" id="GO:0005886">
    <property type="term" value="C:plasma membrane"/>
    <property type="evidence" value="ECO:0007669"/>
    <property type="project" value="TreeGrafter"/>
</dbReference>
<feature type="region of interest" description="Disordered" evidence="1">
    <location>
        <begin position="138"/>
        <end position="222"/>
    </location>
</feature>
<feature type="compositionally biased region" description="Low complexity" evidence="1">
    <location>
        <begin position="292"/>
        <end position="301"/>
    </location>
</feature>
<gene>
    <name evidence="3" type="ORF">BDN70DRAFT_916541</name>
</gene>
<feature type="compositionally biased region" description="Low complexity" evidence="1">
    <location>
        <begin position="160"/>
        <end position="178"/>
    </location>
</feature>
<dbReference type="PANTHER" id="PTHR11188:SF17">
    <property type="entry name" value="FI21816P1"/>
    <property type="match status" value="1"/>
</dbReference>
<feature type="region of interest" description="Disordered" evidence="1">
    <location>
        <begin position="852"/>
        <end position="880"/>
    </location>
</feature>
<reference evidence="3" key="1">
    <citation type="submission" date="2020-11" db="EMBL/GenBank/DDBJ databases">
        <authorList>
            <consortium name="DOE Joint Genome Institute"/>
            <person name="Ahrendt S."/>
            <person name="Riley R."/>
            <person name="Andreopoulos W."/>
            <person name="Labutti K."/>
            <person name="Pangilinan J."/>
            <person name="Ruiz-Duenas F.J."/>
            <person name="Barrasa J.M."/>
            <person name="Sanchez-Garcia M."/>
            <person name="Camarero S."/>
            <person name="Miyauchi S."/>
            <person name="Serrano A."/>
            <person name="Linde D."/>
            <person name="Babiker R."/>
            <person name="Drula E."/>
            <person name="Ayuso-Fernandez I."/>
            <person name="Pacheco R."/>
            <person name="Padilla G."/>
            <person name="Ferreira P."/>
            <person name="Barriuso J."/>
            <person name="Kellner H."/>
            <person name="Castanera R."/>
            <person name="Alfaro M."/>
            <person name="Ramirez L."/>
            <person name="Pisabarro A.G."/>
            <person name="Kuo A."/>
            <person name="Tritt A."/>
            <person name="Lipzen A."/>
            <person name="He G."/>
            <person name="Yan M."/>
            <person name="Ng V."/>
            <person name="Cullen D."/>
            <person name="Martin F."/>
            <person name="Rosso M.-N."/>
            <person name="Henrissat B."/>
            <person name="Hibbett D."/>
            <person name="Martinez A.T."/>
            <person name="Grigoriev I.V."/>
        </authorList>
    </citation>
    <scope>NUCLEOTIDE SEQUENCE</scope>
    <source>
        <strain evidence="3">CIRM-BRFM 674</strain>
    </source>
</reference>
<feature type="compositionally biased region" description="Basic and acidic residues" evidence="1">
    <location>
        <begin position="180"/>
        <end position="189"/>
    </location>
</feature>
<dbReference type="GO" id="GO:0030674">
    <property type="term" value="F:protein-macromolecule adaptor activity"/>
    <property type="evidence" value="ECO:0007669"/>
    <property type="project" value="TreeGrafter"/>
</dbReference>
<dbReference type="InterPro" id="IPR011022">
    <property type="entry name" value="Arrestin_C-like"/>
</dbReference>
<dbReference type="Pfam" id="PF00339">
    <property type="entry name" value="Arrestin_N"/>
    <property type="match status" value="1"/>
</dbReference>
<keyword evidence="4" id="KW-1185">Reference proteome</keyword>
<feature type="compositionally biased region" description="Pro residues" evidence="1">
    <location>
        <begin position="397"/>
        <end position="412"/>
    </location>
</feature>
<dbReference type="InterPro" id="IPR014752">
    <property type="entry name" value="Arrestin-like_C"/>
</dbReference>
<feature type="compositionally biased region" description="Basic and acidic residues" evidence="1">
    <location>
        <begin position="496"/>
        <end position="508"/>
    </location>
</feature>
<dbReference type="Gene3D" id="2.60.40.640">
    <property type="match status" value="1"/>
</dbReference>
<dbReference type="GO" id="GO:0070086">
    <property type="term" value="P:ubiquitin-dependent endocytosis"/>
    <property type="evidence" value="ECO:0007669"/>
    <property type="project" value="TreeGrafter"/>
</dbReference>
<feature type="compositionally biased region" description="Polar residues" evidence="1">
    <location>
        <begin position="342"/>
        <end position="353"/>
    </location>
</feature>
<dbReference type="Proteomes" id="UP000807469">
    <property type="component" value="Unassembled WGS sequence"/>
</dbReference>
<dbReference type="Pfam" id="PF02752">
    <property type="entry name" value="Arrestin_C"/>
    <property type="match status" value="1"/>
</dbReference>
<feature type="compositionally biased region" description="Acidic residues" evidence="1">
    <location>
        <begin position="138"/>
        <end position="153"/>
    </location>
</feature>
<evidence type="ECO:0000259" key="2">
    <source>
        <dbReference type="SMART" id="SM01017"/>
    </source>
</evidence>
<feature type="region of interest" description="Disordered" evidence="1">
    <location>
        <begin position="268"/>
        <end position="511"/>
    </location>
</feature>
<organism evidence="3 4">
    <name type="scientific">Pholiota conissans</name>
    <dbReference type="NCBI Taxonomy" id="109636"/>
    <lineage>
        <taxon>Eukaryota</taxon>
        <taxon>Fungi</taxon>
        <taxon>Dikarya</taxon>
        <taxon>Basidiomycota</taxon>
        <taxon>Agaricomycotina</taxon>
        <taxon>Agaricomycetes</taxon>
        <taxon>Agaricomycetidae</taxon>
        <taxon>Agaricales</taxon>
        <taxon>Agaricineae</taxon>
        <taxon>Strophariaceae</taxon>
        <taxon>Pholiota</taxon>
    </lineage>
</organism>
<feature type="compositionally biased region" description="Polar residues" evidence="1">
    <location>
        <begin position="210"/>
        <end position="222"/>
    </location>
</feature>
<proteinExistence type="predicted"/>
<dbReference type="GO" id="GO:0031625">
    <property type="term" value="F:ubiquitin protein ligase binding"/>
    <property type="evidence" value="ECO:0007669"/>
    <property type="project" value="TreeGrafter"/>
</dbReference>
<feature type="compositionally biased region" description="Low complexity" evidence="1">
    <location>
        <begin position="322"/>
        <end position="341"/>
    </location>
</feature>
<dbReference type="AlphaFoldDB" id="A0A9P5ZHL5"/>
<sequence>MGHPHHSEGFHKSKKSNSLSIRLTESAVFLPTDNTPLRRNTRIPDSRNATLRGLLILDLVKPTKISKIDIELFATTSTAWPEGIGARRIDVTEDHRVFYASTVYFNGGKKPSRRTASIGPGVSYSNYRHYGDFDEDIPAEGDGEFEEDWDDNDMAPLPDTNQPRLTLNTTNNPNPTIPETESRTGDFSDSRLVYPNETVRPQSVHREDTTSSNSTGRSHYSFPYINSSRFAHRRLSADVSQYHAMPISSTTHESTASGQGTQADLEQLAPIPPYSPYPASTHELVGVPDTPASPAGPAGPAQSLEEFRNSLQSNLRSSQVFSSESGSPASGSALSLQSGQQHDQSLSRHTSTHGAIPESLENEETASRRSWMSHSQRHRSASSSRTRPDRYQSQPRSPLPPIQAQGAPPPDPHSSAPSPNGTDRERGRRRFSFTHLFMRSPSPRTSGFGLSLERASHNRESSVDVEPSPSRSARRRGRTVERQPERLYQPMDFPEEAARARESKERGRTGTSSVILRLLKEKDRDKDDWKEFKPGTYTYPISFSIPSDAPPSIQCDYGSVVWRLSANAHRPGTFKTKLTAVRDVITISCPTEEDTEDTENIIVERQWDQELQYLISVSGRSFYIGGTMPVTITLMPLTKMKVHRLSVYIEERVDYYTNMRRLARSDPITNFCLLSIKGKGKGAGPILPLDSDSSDALRDSPLFALLDPNLSENQLSETTSNLMGPGPWTFHQDLPLPKSCDDMHFTNRNRRSNIIVSHMLKVIMRVERGDDVQIDMKTGKRKLFDIVVQTPVLILSCRCNPEWTSLPRYAEAFDDSALIVPSCPCQVERNRLATEAASHAHRSSVTAALERITSRHSTDSSDASAAETSPVHPRSSLSMRHLGHNESILRSTYLFERLVSGQESESGEAPPAYVDNAPNSLMALARPPVSPVHVNGVTAMS</sequence>
<feature type="compositionally biased region" description="Polar residues" evidence="1">
    <location>
        <begin position="309"/>
        <end position="321"/>
    </location>
</feature>
<evidence type="ECO:0000313" key="3">
    <source>
        <dbReference type="EMBL" id="KAF9486001.1"/>
    </source>
</evidence>